<feature type="transmembrane region" description="Helical" evidence="1">
    <location>
        <begin position="176"/>
        <end position="195"/>
    </location>
</feature>
<feature type="transmembrane region" description="Helical" evidence="1">
    <location>
        <begin position="140"/>
        <end position="156"/>
    </location>
</feature>
<keyword evidence="2" id="KW-1185">Reference proteome</keyword>
<name>A0AAF3JAD8_9BILA</name>
<organism evidence="2 3">
    <name type="scientific">Mesorhabditis belari</name>
    <dbReference type="NCBI Taxonomy" id="2138241"/>
    <lineage>
        <taxon>Eukaryota</taxon>
        <taxon>Metazoa</taxon>
        <taxon>Ecdysozoa</taxon>
        <taxon>Nematoda</taxon>
        <taxon>Chromadorea</taxon>
        <taxon>Rhabditida</taxon>
        <taxon>Rhabditina</taxon>
        <taxon>Rhabditomorpha</taxon>
        <taxon>Rhabditoidea</taxon>
        <taxon>Rhabditidae</taxon>
        <taxon>Mesorhabditinae</taxon>
        <taxon>Mesorhabditis</taxon>
    </lineage>
</organism>
<keyword evidence="1" id="KW-0812">Transmembrane</keyword>
<keyword evidence="1" id="KW-1133">Transmembrane helix</keyword>
<dbReference type="Proteomes" id="UP000887575">
    <property type="component" value="Unassembled WGS sequence"/>
</dbReference>
<dbReference type="AlphaFoldDB" id="A0AAF3JAD8"/>
<evidence type="ECO:0000313" key="3">
    <source>
        <dbReference type="WBParaSite" id="MBELARI_LOCUS6573"/>
    </source>
</evidence>
<feature type="transmembrane region" description="Helical" evidence="1">
    <location>
        <begin position="67"/>
        <end position="84"/>
    </location>
</feature>
<dbReference type="WBParaSite" id="MBELARI_LOCUS6573">
    <property type="protein sequence ID" value="MBELARI_LOCUS6573"/>
    <property type="gene ID" value="MBELARI_LOCUS6573"/>
</dbReference>
<proteinExistence type="predicted"/>
<sequence length="213" mass="24090">MEDITFMSSIAEVALTAYAYSQMGTGFSFGLSKLNLSNHVFFMTLAHALTGRALMQFRLTRSIQDHAFRHTLAIISIGFAWFSLKQAGMAYSLSGFLMLGLQGVYILMAILTGLIVLAPQLFPDNFLGKFFPLHMWAGKTFWWLHSLQLLYTHFIVGRKTGELGCWMLCPETYQSAYHGALIMIFISAFSTYYVLTNKPPPHINLRNPVKEKL</sequence>
<evidence type="ECO:0000313" key="2">
    <source>
        <dbReference type="Proteomes" id="UP000887575"/>
    </source>
</evidence>
<protein>
    <submittedName>
        <fullName evidence="3">Cytochrome b561 domain-containing protein</fullName>
    </submittedName>
</protein>
<evidence type="ECO:0000256" key="1">
    <source>
        <dbReference type="SAM" id="Phobius"/>
    </source>
</evidence>
<reference evidence="3" key="1">
    <citation type="submission" date="2024-02" db="UniProtKB">
        <authorList>
            <consortium name="WormBaseParasite"/>
        </authorList>
    </citation>
    <scope>IDENTIFICATION</scope>
</reference>
<keyword evidence="1" id="KW-0472">Membrane</keyword>
<accession>A0AAF3JAD8</accession>
<feature type="transmembrane region" description="Helical" evidence="1">
    <location>
        <begin position="96"/>
        <end position="119"/>
    </location>
</feature>